<dbReference type="EMBL" id="SPOI01000021">
    <property type="protein sequence ID" value="TIB40098.1"/>
    <property type="molecule type" value="Genomic_DNA"/>
</dbReference>
<evidence type="ECO:0000256" key="4">
    <source>
        <dbReference type="ARBA" id="ARBA00022552"/>
    </source>
</evidence>
<sequence length="757" mass="84130">MAWIELDGLVDILLVVFKWSPSRSRVIVKGLPSTADNSALRTHFGSRGATITDAKVVFKKGSGVGTSRQLGKSRGFGFVGFKTPEEAHEALQFFNNTYWGTSKLEVELISDNKSIQEQLLDGKETRAKRRRKEGNEGKEESDSEDESNKRIKTLKPVHLKAIEMQKAKNNTGNVDQGQVEDVEKDVNTEMSDLDYMRARMKRRHIPEELDDPSNRVPEHPPQPQETPEQAEARKQAEVIDQVMETARIFLRNLPFSCTEEDLKTEFSKFGVVNQAHIPLSNDTKTPIGMAYISFASPNSAVAAFKASDGSIFQGRLLHVLPAVNKRAPQDQSNASFKKIRNKDRKEGAESRDFSWSGLYMNADAVVSSLASRLKIDKSEILSSESSSNPAVKVALAETHIINETKGFLKDQGVNLDAFSPENKGPRLENTILVKNIPFGTSVDDLDAIFRPFGEIGRLLLPPAGTIAVVEFTLPQDARTAFKKLAYKRLGNSVLYLEKAPDGIWSKEQPSSEAIAGGPKPVEVKENEASNEDGGEAASTLFIKNIAFSSTESKLASIFSSISGYRYARIQTKPDPKKPSNRISMGYGFVGFHNEEHAKHALSTMQNYVLDGHSLQVKFAQRGKESDSTNTTSMGQSKTTKMIVKNVPFEATKKDVRELFGMHGQLKSVRVPRKFDRKTRGFAFLDFVTRRDAEIAYESLRHTHLLGRHLVLQWADDEAANDIDALREKTASSRSTNMPTNKTKFVGPEDLALEDTSD</sequence>
<dbReference type="SMART" id="SM00360">
    <property type="entry name" value="RRM"/>
    <property type="match status" value="5"/>
</dbReference>
<comment type="caution">
    <text evidence="12">The sequence shown here is derived from an EMBL/GenBank/DDBJ whole genome shotgun (WGS) entry which is preliminary data.</text>
</comment>
<dbReference type="AlphaFoldDB" id="A0A4T0JC52"/>
<evidence type="ECO:0000259" key="11">
    <source>
        <dbReference type="PROSITE" id="PS50102"/>
    </source>
</evidence>
<dbReference type="CDD" id="cd12568">
    <property type="entry name" value="RRM3_MRD1"/>
    <property type="match status" value="1"/>
</dbReference>
<comment type="similarity">
    <text evidence="2">Belongs to the RRM MRD1 family.</text>
</comment>
<evidence type="ECO:0000256" key="10">
    <source>
        <dbReference type="SAM" id="MobiDB-lite"/>
    </source>
</evidence>
<dbReference type="GO" id="GO:1990904">
    <property type="term" value="C:ribonucleoprotein complex"/>
    <property type="evidence" value="ECO:0007669"/>
    <property type="project" value="UniProtKB-KW"/>
</dbReference>
<dbReference type="PROSITE" id="PS50102">
    <property type="entry name" value="RRM"/>
    <property type="match status" value="5"/>
</dbReference>
<dbReference type="InterPro" id="IPR012677">
    <property type="entry name" value="Nucleotide-bd_a/b_plait_sf"/>
</dbReference>
<dbReference type="InterPro" id="IPR000504">
    <property type="entry name" value="RRM_dom"/>
</dbReference>
<feature type="region of interest" description="Disordered" evidence="10">
    <location>
        <begin position="205"/>
        <end position="230"/>
    </location>
</feature>
<evidence type="ECO:0000313" key="12">
    <source>
        <dbReference type="EMBL" id="TIB40098.1"/>
    </source>
</evidence>
<comment type="subcellular location">
    <subcellularLocation>
        <location evidence="1">Nucleus</location>
    </subcellularLocation>
</comment>
<dbReference type="GO" id="GO:0006364">
    <property type="term" value="P:rRNA processing"/>
    <property type="evidence" value="ECO:0007669"/>
    <property type="project" value="UniProtKB-KW"/>
</dbReference>
<dbReference type="CDD" id="cd12320">
    <property type="entry name" value="RRM6_RBM19_RRM5_MRD1"/>
    <property type="match status" value="1"/>
</dbReference>
<feature type="domain" description="RRM" evidence="11">
    <location>
        <begin position="639"/>
        <end position="716"/>
    </location>
</feature>
<protein>
    <recommendedName>
        <fullName evidence="3">Multiple RNA-binding domain-containing protein 1</fullName>
    </recommendedName>
</protein>
<feature type="domain" description="RRM" evidence="11">
    <location>
        <begin position="246"/>
        <end position="324"/>
    </location>
</feature>
<keyword evidence="5" id="KW-0677">Repeat</keyword>
<accession>A0A4T0JC52</accession>
<keyword evidence="7" id="KW-0539">Nucleus</keyword>
<evidence type="ECO:0000256" key="2">
    <source>
        <dbReference type="ARBA" id="ARBA00008033"/>
    </source>
</evidence>
<keyword evidence="6 9" id="KW-0694">RNA-binding</keyword>
<evidence type="ECO:0000256" key="9">
    <source>
        <dbReference type="PROSITE-ProRule" id="PRU00176"/>
    </source>
</evidence>
<keyword evidence="8" id="KW-0687">Ribonucleoprotein</keyword>
<dbReference type="SUPFAM" id="SSF54928">
    <property type="entry name" value="RNA-binding domain, RBD"/>
    <property type="match status" value="3"/>
</dbReference>
<dbReference type="InterPro" id="IPR035979">
    <property type="entry name" value="RBD_domain_sf"/>
</dbReference>
<feature type="region of interest" description="Disordered" evidence="10">
    <location>
        <begin position="120"/>
        <end position="153"/>
    </location>
</feature>
<evidence type="ECO:0000256" key="8">
    <source>
        <dbReference type="ARBA" id="ARBA00023274"/>
    </source>
</evidence>
<dbReference type="GO" id="GO:0005634">
    <property type="term" value="C:nucleus"/>
    <property type="evidence" value="ECO:0007669"/>
    <property type="project" value="UniProtKB-SubCell"/>
</dbReference>
<name>A0A4T0JC52_WALIC</name>
<reference evidence="12 13" key="1">
    <citation type="submission" date="2019-03" db="EMBL/GenBank/DDBJ databases">
        <title>Sequencing 23 genomes of Wallemia ichthyophaga.</title>
        <authorList>
            <person name="Gostincar C."/>
        </authorList>
    </citation>
    <scope>NUCLEOTIDE SEQUENCE [LARGE SCALE GENOMIC DNA]</scope>
    <source>
        <strain evidence="12 13">EXF-6200</strain>
    </source>
</reference>
<evidence type="ECO:0000256" key="5">
    <source>
        <dbReference type="ARBA" id="ARBA00022737"/>
    </source>
</evidence>
<evidence type="ECO:0000313" key="13">
    <source>
        <dbReference type="Proteomes" id="UP000310689"/>
    </source>
</evidence>
<dbReference type="Gene3D" id="3.30.70.330">
    <property type="match status" value="5"/>
</dbReference>
<dbReference type="InterPro" id="IPR051945">
    <property type="entry name" value="RRM_MRD1_RNA_proc_ribogen"/>
</dbReference>
<evidence type="ECO:0000256" key="6">
    <source>
        <dbReference type="ARBA" id="ARBA00022884"/>
    </source>
</evidence>
<gene>
    <name evidence="12" type="ORF">E3P86_00821</name>
</gene>
<feature type="domain" description="RRM" evidence="11">
    <location>
        <begin position="24"/>
        <end position="111"/>
    </location>
</feature>
<dbReference type="Pfam" id="PF00076">
    <property type="entry name" value="RRM_1"/>
    <property type="match status" value="5"/>
</dbReference>
<dbReference type="InterPro" id="IPR034482">
    <property type="entry name" value="Mrd1_RRM3"/>
</dbReference>
<feature type="compositionally biased region" description="Polar residues" evidence="10">
    <location>
        <begin position="731"/>
        <end position="742"/>
    </location>
</feature>
<keyword evidence="4" id="KW-0698">rRNA processing</keyword>
<dbReference type="GO" id="GO:0003729">
    <property type="term" value="F:mRNA binding"/>
    <property type="evidence" value="ECO:0007669"/>
    <property type="project" value="TreeGrafter"/>
</dbReference>
<dbReference type="PANTHER" id="PTHR48039:SF5">
    <property type="entry name" value="RNA-BINDING PROTEIN 28"/>
    <property type="match status" value="1"/>
</dbReference>
<feature type="domain" description="RRM" evidence="11">
    <location>
        <begin position="538"/>
        <end position="621"/>
    </location>
</feature>
<feature type="domain" description="RRM" evidence="11">
    <location>
        <begin position="429"/>
        <end position="501"/>
    </location>
</feature>
<evidence type="ECO:0000256" key="3">
    <source>
        <dbReference type="ARBA" id="ARBA00013428"/>
    </source>
</evidence>
<proteinExistence type="inferred from homology"/>
<evidence type="ECO:0000256" key="1">
    <source>
        <dbReference type="ARBA" id="ARBA00004123"/>
    </source>
</evidence>
<dbReference type="Proteomes" id="UP000310689">
    <property type="component" value="Unassembled WGS sequence"/>
</dbReference>
<organism evidence="12 13">
    <name type="scientific">Wallemia ichthyophaga</name>
    <dbReference type="NCBI Taxonomy" id="245174"/>
    <lineage>
        <taxon>Eukaryota</taxon>
        <taxon>Fungi</taxon>
        <taxon>Dikarya</taxon>
        <taxon>Basidiomycota</taxon>
        <taxon>Wallemiomycotina</taxon>
        <taxon>Wallemiomycetes</taxon>
        <taxon>Wallemiales</taxon>
        <taxon>Wallemiaceae</taxon>
        <taxon>Wallemia</taxon>
    </lineage>
</organism>
<feature type="region of interest" description="Disordered" evidence="10">
    <location>
        <begin position="729"/>
        <end position="757"/>
    </location>
</feature>
<feature type="region of interest" description="Disordered" evidence="10">
    <location>
        <begin position="506"/>
        <end position="532"/>
    </location>
</feature>
<evidence type="ECO:0000256" key="7">
    <source>
        <dbReference type="ARBA" id="ARBA00023242"/>
    </source>
</evidence>
<dbReference type="PANTHER" id="PTHR48039">
    <property type="entry name" value="RNA-BINDING MOTIF PROTEIN 14B"/>
    <property type="match status" value="1"/>
</dbReference>